<evidence type="ECO:0000313" key="1">
    <source>
        <dbReference type="EMBL" id="QAX77664.1"/>
    </source>
</evidence>
<accession>A0ABX5QWM2</accession>
<gene>
    <name evidence="1" type="ORF">D5F51_03320</name>
</gene>
<name>A0ABX5QWM2_9GAMM</name>
<proteinExistence type="predicted"/>
<evidence type="ECO:0000313" key="2">
    <source>
        <dbReference type="Proteomes" id="UP000288804"/>
    </source>
</evidence>
<reference evidence="2" key="1">
    <citation type="submission" date="2018-09" db="EMBL/GenBank/DDBJ databases">
        <title>Yersinia hibernicus sp. nov.</title>
        <authorList>
            <person name="Nguyen S.V."/>
            <person name="Mundanda D.M."/>
            <person name="Anes J."/>
            <person name="Fanning S."/>
        </authorList>
    </citation>
    <scope>NUCLEOTIDE SEQUENCE [LARGE SCALE GENOMIC DNA]</scope>
    <source>
        <strain evidence="2">CFS1934</strain>
    </source>
</reference>
<sequence length="99" mass="11336">MDISKTTFNMAKRRGLEITVEKLEGESGCYTAICFWESKNDCEWLCSYRLNAQNLTWNGNVYLPNQIKEELPATIESETVLRSVIQFIATSLHFSTAVH</sequence>
<keyword evidence="2" id="KW-1185">Reference proteome</keyword>
<organism evidence="1 2">
    <name type="scientific">Yersinia hibernica</name>
    <dbReference type="NCBI Taxonomy" id="2339259"/>
    <lineage>
        <taxon>Bacteria</taxon>
        <taxon>Pseudomonadati</taxon>
        <taxon>Pseudomonadota</taxon>
        <taxon>Gammaproteobacteria</taxon>
        <taxon>Enterobacterales</taxon>
        <taxon>Yersiniaceae</taxon>
        <taxon>Yersinia</taxon>
    </lineage>
</organism>
<dbReference type="RefSeq" id="WP_129195595.1">
    <property type="nucleotide sequence ID" value="NZ_CP032487.1"/>
</dbReference>
<evidence type="ECO:0008006" key="3">
    <source>
        <dbReference type="Google" id="ProtNLM"/>
    </source>
</evidence>
<dbReference type="Proteomes" id="UP000288804">
    <property type="component" value="Chromosome"/>
</dbReference>
<dbReference type="EMBL" id="CP032487">
    <property type="protein sequence ID" value="QAX77664.1"/>
    <property type="molecule type" value="Genomic_DNA"/>
</dbReference>
<protein>
    <recommendedName>
        <fullName evidence="3">DUF4902 domain-containing protein</fullName>
    </recommendedName>
</protein>